<protein>
    <submittedName>
        <fullName evidence="3">Aldo/keto reductase</fullName>
    </submittedName>
</protein>
<organism evidence="3 4">
    <name type="scientific">Longivirga aurantiaca</name>
    <dbReference type="NCBI Taxonomy" id="1837743"/>
    <lineage>
        <taxon>Bacteria</taxon>
        <taxon>Bacillati</taxon>
        <taxon>Actinomycetota</taxon>
        <taxon>Actinomycetes</taxon>
        <taxon>Sporichthyales</taxon>
        <taxon>Sporichthyaceae</taxon>
        <taxon>Longivirga</taxon>
    </lineage>
</organism>
<dbReference type="SUPFAM" id="SSF51430">
    <property type="entry name" value="NAD(P)-linked oxidoreductase"/>
    <property type="match status" value="1"/>
</dbReference>
<evidence type="ECO:0000256" key="1">
    <source>
        <dbReference type="ARBA" id="ARBA00023002"/>
    </source>
</evidence>
<reference evidence="4" key="1">
    <citation type="journal article" date="2019" name="Int. J. Syst. Evol. Microbiol.">
        <title>The Global Catalogue of Microorganisms (GCM) 10K type strain sequencing project: providing services to taxonomists for standard genome sequencing and annotation.</title>
        <authorList>
            <consortium name="The Broad Institute Genomics Platform"/>
            <consortium name="The Broad Institute Genome Sequencing Center for Infectious Disease"/>
            <person name="Wu L."/>
            <person name="Ma J."/>
        </authorList>
    </citation>
    <scope>NUCLEOTIDE SEQUENCE [LARGE SCALE GENOMIC DNA]</scope>
    <source>
        <strain evidence="4">CGMCC 4.7317</strain>
    </source>
</reference>
<sequence length="291" mass="31246">MSPERSAQPVHASGTFAIGGDLPVHRLGYGAMQILGAGRWGEPDDHAGAVAVLRRAVELGVDFIDTADSYGPFVSEDLIREALHPYGHVRIATKAGFTRQGPDQWTVVGHPAYLRQCAEMSLRRLGVETIDLYQLHRIDPDVPLEDQLGVFAALVEEGKVRHVGLSEVTVEELQAAQEIVPIATVQNLYNVANRQSEALLSHCEAHGIGFIPWFPVASGQIAAPDGPLGAIAERTGASPAQLSLAWLLRRSPVMLPIPGTKSLAHVEDNCRAAELVLDDPTYAELDALGAP</sequence>
<evidence type="ECO:0000313" key="4">
    <source>
        <dbReference type="Proteomes" id="UP001596138"/>
    </source>
</evidence>
<proteinExistence type="predicted"/>
<dbReference type="PANTHER" id="PTHR43625">
    <property type="entry name" value="AFLATOXIN B1 ALDEHYDE REDUCTASE"/>
    <property type="match status" value="1"/>
</dbReference>
<dbReference type="Proteomes" id="UP001596138">
    <property type="component" value="Unassembled WGS sequence"/>
</dbReference>
<dbReference type="Gene3D" id="3.20.20.100">
    <property type="entry name" value="NADP-dependent oxidoreductase domain"/>
    <property type="match status" value="1"/>
</dbReference>
<accession>A0ABW1T1W2</accession>
<dbReference type="PRINTS" id="PR00069">
    <property type="entry name" value="ALDKETRDTASE"/>
</dbReference>
<comment type="caution">
    <text evidence="3">The sequence shown here is derived from an EMBL/GenBank/DDBJ whole genome shotgun (WGS) entry which is preliminary data.</text>
</comment>
<evidence type="ECO:0000313" key="3">
    <source>
        <dbReference type="EMBL" id="MFC6238697.1"/>
    </source>
</evidence>
<keyword evidence="1" id="KW-0560">Oxidoreductase</keyword>
<dbReference type="InterPro" id="IPR036812">
    <property type="entry name" value="NAD(P)_OxRdtase_dom_sf"/>
</dbReference>
<dbReference type="PANTHER" id="PTHR43625:SF40">
    <property type="entry name" value="ALDO-KETO REDUCTASE YAKC [NADP(+)]"/>
    <property type="match status" value="1"/>
</dbReference>
<keyword evidence="4" id="KW-1185">Reference proteome</keyword>
<dbReference type="Pfam" id="PF00248">
    <property type="entry name" value="Aldo_ket_red"/>
    <property type="match status" value="1"/>
</dbReference>
<dbReference type="InterPro" id="IPR023210">
    <property type="entry name" value="NADP_OxRdtase_dom"/>
</dbReference>
<gene>
    <name evidence="3" type="ORF">ACFQGU_12485</name>
</gene>
<dbReference type="RefSeq" id="WP_386767131.1">
    <property type="nucleotide sequence ID" value="NZ_JBHSTI010000008.1"/>
</dbReference>
<dbReference type="InterPro" id="IPR050791">
    <property type="entry name" value="Aldo-Keto_reductase"/>
</dbReference>
<evidence type="ECO:0000259" key="2">
    <source>
        <dbReference type="Pfam" id="PF00248"/>
    </source>
</evidence>
<dbReference type="InterPro" id="IPR020471">
    <property type="entry name" value="AKR"/>
</dbReference>
<name>A0ABW1T1W2_9ACTN</name>
<dbReference type="CDD" id="cd19088">
    <property type="entry name" value="AKR_AKR13B1"/>
    <property type="match status" value="1"/>
</dbReference>
<feature type="domain" description="NADP-dependent oxidoreductase" evidence="2">
    <location>
        <begin position="26"/>
        <end position="288"/>
    </location>
</feature>
<dbReference type="EMBL" id="JBHSTI010000008">
    <property type="protein sequence ID" value="MFC6238697.1"/>
    <property type="molecule type" value="Genomic_DNA"/>
</dbReference>